<evidence type="ECO:0000313" key="3">
    <source>
        <dbReference type="Proteomes" id="UP000318521"/>
    </source>
</evidence>
<keyword evidence="1" id="KW-1133">Transmembrane helix</keyword>
<name>A0A553ZZ99_9BACI</name>
<keyword evidence="1" id="KW-0812">Transmembrane</keyword>
<gene>
    <name evidence="2" type="primary">yqfD</name>
    <name evidence="2" type="ORF">FN960_10480</name>
</gene>
<dbReference type="Proteomes" id="UP000318521">
    <property type="component" value="Unassembled WGS sequence"/>
</dbReference>
<keyword evidence="3" id="KW-1185">Reference proteome</keyword>
<dbReference type="OrthoDB" id="1640349at2"/>
<keyword evidence="1" id="KW-0472">Membrane</keyword>
<comment type="caution">
    <text evidence="2">The sequence shown here is derived from an EMBL/GenBank/DDBJ whole genome shotgun (WGS) entry which is preliminary data.</text>
</comment>
<reference evidence="2 3" key="1">
    <citation type="submission" date="2019-07" db="EMBL/GenBank/DDBJ databases">
        <authorList>
            <person name="Park Y.J."/>
            <person name="Jeong S.E."/>
            <person name="Jung H.S."/>
        </authorList>
    </citation>
    <scope>NUCLEOTIDE SEQUENCE [LARGE SCALE GENOMIC DNA]</scope>
    <source>
        <strain evidence="3">P16(2019)</strain>
    </source>
</reference>
<dbReference type="InterPro" id="IPR010690">
    <property type="entry name" value="YqfD"/>
</dbReference>
<sequence>MKNQWMTHLKGYVEVEILGNYPERLINACLQKGLAIWSIRRVREDQLRFCMSLEHVHEFKPLLRQFECRVRFTEKNGLPFVMAAMKKRIGFTIGFVCFLLVMLVCSQMVWGIQVKGGSPKIANEVELAAHEMGIKRGIFRLQLPSVAQIQQDIQQRVEGATWIGVRQKGTTFEFEIVEHQLPEEAERISPRHLVAKKKAVIHSLFVEHGHAEVAVNDFVRPGELLVSGFIGANEKNQQTVSAKGQVLGEIWYTSNVTVPLEATFTTLTGLHSTRYYLSVQDFDMPIWGFGKPAYQSAREFEEVKTFDVFGWRLPVILKKKEIHETKSYDRSYTEIEAKEIGIKQAELELTERLPESAQILNGKLLHESVDNGKVNLKIHYQVIEDIAEEKPIIQGD</sequence>
<dbReference type="AlphaFoldDB" id="A0A553ZZ99"/>
<protein>
    <submittedName>
        <fullName evidence="2">Sporulation protein YqfD</fullName>
    </submittedName>
</protein>
<dbReference type="NCBIfam" id="TIGR02876">
    <property type="entry name" value="spore_yqfD"/>
    <property type="match status" value="1"/>
</dbReference>
<dbReference type="RefSeq" id="WP_143848655.1">
    <property type="nucleotide sequence ID" value="NZ_VLXZ01000005.1"/>
</dbReference>
<accession>A0A553ZZ99</accession>
<evidence type="ECO:0000256" key="1">
    <source>
        <dbReference type="SAM" id="Phobius"/>
    </source>
</evidence>
<dbReference type="EMBL" id="VLXZ01000005">
    <property type="protein sequence ID" value="TSB46761.1"/>
    <property type="molecule type" value="Genomic_DNA"/>
</dbReference>
<feature type="transmembrane region" description="Helical" evidence="1">
    <location>
        <begin position="89"/>
        <end position="110"/>
    </location>
</feature>
<proteinExistence type="predicted"/>
<dbReference type="PIRSF" id="PIRSF029895">
    <property type="entry name" value="SpoIV"/>
    <property type="match status" value="1"/>
</dbReference>
<evidence type="ECO:0000313" key="2">
    <source>
        <dbReference type="EMBL" id="TSB46761.1"/>
    </source>
</evidence>
<organism evidence="2 3">
    <name type="scientific">Alkalicoccobacillus porphyridii</name>
    <dbReference type="NCBI Taxonomy" id="2597270"/>
    <lineage>
        <taxon>Bacteria</taxon>
        <taxon>Bacillati</taxon>
        <taxon>Bacillota</taxon>
        <taxon>Bacilli</taxon>
        <taxon>Bacillales</taxon>
        <taxon>Bacillaceae</taxon>
        <taxon>Alkalicoccobacillus</taxon>
    </lineage>
</organism>
<dbReference type="Pfam" id="PF06898">
    <property type="entry name" value="YqfD"/>
    <property type="match status" value="1"/>
</dbReference>